<evidence type="ECO:0000256" key="6">
    <source>
        <dbReference type="RuleBase" id="RU363034"/>
    </source>
</evidence>
<dbReference type="FunFam" id="2.40.10.10:FF:000034">
    <property type="entry name" value="Eupolytin"/>
    <property type="match status" value="1"/>
</dbReference>
<feature type="domain" description="Peptidase S1" evidence="8">
    <location>
        <begin position="33"/>
        <end position="253"/>
    </location>
</feature>
<dbReference type="InterPro" id="IPR009003">
    <property type="entry name" value="Peptidase_S1_PA"/>
</dbReference>
<comment type="similarity">
    <text evidence="1">Belongs to the peptidase S1 family.</text>
</comment>
<dbReference type="PROSITE" id="PS00135">
    <property type="entry name" value="TRYPSIN_SER"/>
    <property type="match status" value="1"/>
</dbReference>
<dbReference type="EMBL" id="GEBQ01014815">
    <property type="protein sequence ID" value="JAT25162.1"/>
    <property type="molecule type" value="Transcribed_RNA"/>
</dbReference>
<organism evidence="9">
    <name type="scientific">Graphocephala atropunctata</name>
    <dbReference type="NCBI Taxonomy" id="36148"/>
    <lineage>
        <taxon>Eukaryota</taxon>
        <taxon>Metazoa</taxon>
        <taxon>Ecdysozoa</taxon>
        <taxon>Arthropoda</taxon>
        <taxon>Hexapoda</taxon>
        <taxon>Insecta</taxon>
        <taxon>Pterygota</taxon>
        <taxon>Neoptera</taxon>
        <taxon>Paraneoptera</taxon>
        <taxon>Hemiptera</taxon>
        <taxon>Auchenorrhyncha</taxon>
        <taxon>Membracoidea</taxon>
        <taxon>Cicadellidae</taxon>
        <taxon>Cicadellinae</taxon>
        <taxon>Cicadellini</taxon>
        <taxon>Graphocephala</taxon>
    </lineage>
</organism>
<evidence type="ECO:0000313" key="9">
    <source>
        <dbReference type="EMBL" id="JAT25162.1"/>
    </source>
</evidence>
<dbReference type="InterPro" id="IPR043504">
    <property type="entry name" value="Peptidase_S1_PA_chymotrypsin"/>
</dbReference>
<dbReference type="AlphaFoldDB" id="A0A1B6LN62"/>
<dbReference type="GO" id="GO:0006508">
    <property type="term" value="P:proteolysis"/>
    <property type="evidence" value="ECO:0007669"/>
    <property type="project" value="UniProtKB-KW"/>
</dbReference>
<sequence length="304" mass="33955">MSLAAVKTRTGGLIRFIVVFFSLLSLTVAQNRIIGGDETTINDYPYQLSLEGGKRHVCGGSILTRDWALTAAHCVNNEPEKWMSFRAGSTKRGEGGTLHPVKHYIVHEKYSGRKTLDYDIAVVSVKVPFDFKTGIMPVTLPITVPRADEYLRVAGWGYLEPQRLRRPKILMATTLKVIDWYECKKIYPAVTARMMCAGEHKKDICLGDSGGALVRGAREQVGIVSWGYKCGSVHPSFYTDISSVLPWIREKTGLGLGLVEEDVIAFPEDATAFPEDAIAFPEDTDTNTWDTRKRLYFKRKLCSV</sequence>
<protein>
    <recommendedName>
        <fullName evidence="8">Peptidase S1 domain-containing protein</fullName>
    </recommendedName>
</protein>
<keyword evidence="4 6" id="KW-0720">Serine protease</keyword>
<gene>
    <name evidence="9" type="ORF">g.33314</name>
    <name evidence="10" type="ORF">g.33316</name>
</gene>
<keyword evidence="7" id="KW-0812">Transmembrane</keyword>
<evidence type="ECO:0000256" key="4">
    <source>
        <dbReference type="ARBA" id="ARBA00022825"/>
    </source>
</evidence>
<keyword evidence="7" id="KW-1133">Transmembrane helix</keyword>
<evidence type="ECO:0000259" key="8">
    <source>
        <dbReference type="PROSITE" id="PS50240"/>
    </source>
</evidence>
<dbReference type="CDD" id="cd00190">
    <property type="entry name" value="Tryp_SPc"/>
    <property type="match status" value="1"/>
</dbReference>
<dbReference type="Gene3D" id="2.40.10.10">
    <property type="entry name" value="Trypsin-like serine proteases"/>
    <property type="match status" value="1"/>
</dbReference>
<dbReference type="SMART" id="SM00020">
    <property type="entry name" value="Tryp_SPc"/>
    <property type="match status" value="1"/>
</dbReference>
<dbReference type="Pfam" id="PF00089">
    <property type="entry name" value="Trypsin"/>
    <property type="match status" value="1"/>
</dbReference>
<dbReference type="InterPro" id="IPR001314">
    <property type="entry name" value="Peptidase_S1A"/>
</dbReference>
<proteinExistence type="inferred from homology"/>
<dbReference type="PRINTS" id="PR00722">
    <property type="entry name" value="CHYMOTRYPSIN"/>
</dbReference>
<evidence type="ECO:0000256" key="7">
    <source>
        <dbReference type="SAM" id="Phobius"/>
    </source>
</evidence>
<evidence type="ECO:0000256" key="5">
    <source>
        <dbReference type="ARBA" id="ARBA00023157"/>
    </source>
</evidence>
<dbReference type="InterPro" id="IPR001254">
    <property type="entry name" value="Trypsin_dom"/>
</dbReference>
<dbReference type="PROSITE" id="PS00134">
    <property type="entry name" value="TRYPSIN_HIS"/>
    <property type="match status" value="1"/>
</dbReference>
<keyword evidence="3 6" id="KW-0378">Hydrolase</keyword>
<name>A0A1B6LN62_9HEMI</name>
<dbReference type="PANTHER" id="PTHR24276:SF91">
    <property type="entry name" value="AT26814P-RELATED"/>
    <property type="match status" value="1"/>
</dbReference>
<reference evidence="9" key="1">
    <citation type="submission" date="2015-11" db="EMBL/GenBank/DDBJ databases">
        <title>De novo transcriptome assembly of four potential Pierce s Disease insect vectors from Arizona vineyards.</title>
        <authorList>
            <person name="Tassone E.E."/>
        </authorList>
    </citation>
    <scope>NUCLEOTIDE SEQUENCE</scope>
</reference>
<dbReference type="GO" id="GO:0004252">
    <property type="term" value="F:serine-type endopeptidase activity"/>
    <property type="evidence" value="ECO:0007669"/>
    <property type="project" value="InterPro"/>
</dbReference>
<accession>A0A1B6LN62</accession>
<keyword evidence="7" id="KW-0472">Membrane</keyword>
<evidence type="ECO:0000256" key="1">
    <source>
        <dbReference type="ARBA" id="ARBA00007664"/>
    </source>
</evidence>
<feature type="transmembrane region" description="Helical" evidence="7">
    <location>
        <begin position="12"/>
        <end position="29"/>
    </location>
</feature>
<dbReference type="InterPro" id="IPR050430">
    <property type="entry name" value="Peptidase_S1"/>
</dbReference>
<evidence type="ECO:0000313" key="10">
    <source>
        <dbReference type="EMBL" id="JAT37454.1"/>
    </source>
</evidence>
<keyword evidence="2 6" id="KW-0645">Protease</keyword>
<evidence type="ECO:0000256" key="2">
    <source>
        <dbReference type="ARBA" id="ARBA00022670"/>
    </source>
</evidence>
<keyword evidence="5" id="KW-1015">Disulfide bond</keyword>
<dbReference type="PROSITE" id="PS50240">
    <property type="entry name" value="TRYPSIN_DOM"/>
    <property type="match status" value="1"/>
</dbReference>
<dbReference type="InterPro" id="IPR033116">
    <property type="entry name" value="TRYPSIN_SER"/>
</dbReference>
<evidence type="ECO:0000256" key="3">
    <source>
        <dbReference type="ARBA" id="ARBA00022801"/>
    </source>
</evidence>
<dbReference type="PANTHER" id="PTHR24276">
    <property type="entry name" value="POLYSERASE-RELATED"/>
    <property type="match status" value="1"/>
</dbReference>
<dbReference type="SUPFAM" id="SSF50494">
    <property type="entry name" value="Trypsin-like serine proteases"/>
    <property type="match status" value="1"/>
</dbReference>
<dbReference type="EMBL" id="GEBQ01002523">
    <property type="protein sequence ID" value="JAT37454.1"/>
    <property type="molecule type" value="Transcribed_RNA"/>
</dbReference>
<dbReference type="InterPro" id="IPR018114">
    <property type="entry name" value="TRYPSIN_HIS"/>
</dbReference>